<evidence type="ECO:0000313" key="9">
    <source>
        <dbReference type="EMBL" id="GAK96069.1"/>
    </source>
</evidence>
<keyword evidence="4 7" id="KW-1133">Transmembrane helix</keyword>
<accession>A0A090PYZ9</accession>
<dbReference type="Gene3D" id="1.20.120.80">
    <property type="entry name" value="Cytochrome c oxidase, subunit III, four-helix bundle"/>
    <property type="match status" value="1"/>
</dbReference>
<dbReference type="GO" id="GO:0005886">
    <property type="term" value="C:plasma membrane"/>
    <property type="evidence" value="ECO:0007669"/>
    <property type="project" value="UniProtKB-SubCell"/>
</dbReference>
<dbReference type="EMBL" id="BBML01000001">
    <property type="protein sequence ID" value="GAK96069.1"/>
    <property type="molecule type" value="Genomic_DNA"/>
</dbReference>
<reference evidence="9" key="1">
    <citation type="journal article" date="2014" name="Genome Announc.">
        <title>Draft Genome Sequences of Marine Flavobacterium Nonlabens Strains NR17, NR24, NR27, NR32, NR33, and Ara13.</title>
        <authorList>
            <person name="Nakanishi M."/>
            <person name="Meirelles P."/>
            <person name="Suzuki R."/>
            <person name="Takatani N."/>
            <person name="Mino S."/>
            <person name="Suda W."/>
            <person name="Oshima K."/>
            <person name="Hattori M."/>
            <person name="Ohkuma M."/>
            <person name="Hosokawa M."/>
            <person name="Miyashita K."/>
            <person name="Thompson F.L."/>
            <person name="Niwa A."/>
            <person name="Sawabe T."/>
            <person name="Sawabe T."/>
        </authorList>
    </citation>
    <scope>NUCLEOTIDE SEQUENCE [LARGE SCALE GENOMIC DNA]</scope>
    <source>
        <strain evidence="9">JCM 19294</strain>
    </source>
</reference>
<dbReference type="Proteomes" id="UP000029221">
    <property type="component" value="Unassembled WGS sequence"/>
</dbReference>
<feature type="transmembrane region" description="Helical" evidence="7">
    <location>
        <begin position="128"/>
        <end position="153"/>
    </location>
</feature>
<dbReference type="PANTHER" id="PTHR11403">
    <property type="entry name" value="CYTOCHROME C OXIDASE SUBUNIT III"/>
    <property type="match status" value="1"/>
</dbReference>
<feature type="transmembrane region" description="Helical" evidence="7">
    <location>
        <begin position="21"/>
        <end position="42"/>
    </location>
</feature>
<proteinExistence type="inferred from homology"/>
<dbReference type="InterPro" id="IPR024791">
    <property type="entry name" value="Cyt_c/ubiquinol_Oxase_su3"/>
</dbReference>
<feature type="transmembrane region" description="Helical" evidence="7">
    <location>
        <begin position="165"/>
        <end position="191"/>
    </location>
</feature>
<feature type="transmembrane region" description="Helical" evidence="7">
    <location>
        <begin position="86"/>
        <end position="108"/>
    </location>
</feature>
<comment type="subcellular location">
    <subcellularLocation>
        <location evidence="6">Cell membrane</location>
        <topology evidence="6">Multi-pass membrane protein</topology>
    </subcellularLocation>
    <subcellularLocation>
        <location evidence="1">Membrane</location>
        <topology evidence="1">Multi-pass membrane protein</topology>
    </subcellularLocation>
</comment>
<feature type="transmembrane region" description="Helical" evidence="7">
    <location>
        <begin position="57"/>
        <end position="74"/>
    </location>
</feature>
<dbReference type="InterPro" id="IPR000298">
    <property type="entry name" value="Cyt_c_oxidase-like_su3"/>
</dbReference>
<dbReference type="EC" id="1.9.3.1" evidence="9"/>
<keyword evidence="10" id="KW-1185">Reference proteome</keyword>
<name>A0A090PYZ9_9FLAO</name>
<evidence type="ECO:0000256" key="1">
    <source>
        <dbReference type="ARBA" id="ARBA00004141"/>
    </source>
</evidence>
<protein>
    <submittedName>
        <fullName evidence="9">Alternativone cytochrome c oxidase polypeptide CoxO</fullName>
        <ecNumber evidence="9">1.9.3.1</ecNumber>
    </submittedName>
</protein>
<dbReference type="STRING" id="319236.BST91_10585"/>
<comment type="similarity">
    <text evidence="2 6">Belongs to the cytochrome c oxidase subunit 3 family.</text>
</comment>
<dbReference type="Pfam" id="PF00510">
    <property type="entry name" value="COX3"/>
    <property type="match status" value="1"/>
</dbReference>
<evidence type="ECO:0000256" key="6">
    <source>
        <dbReference type="RuleBase" id="RU003376"/>
    </source>
</evidence>
<comment type="caution">
    <text evidence="9">The sequence shown here is derived from an EMBL/GenBank/DDBJ whole genome shotgun (WGS) entry which is preliminary data.</text>
</comment>
<keyword evidence="3 6" id="KW-0812">Transmembrane</keyword>
<evidence type="ECO:0000256" key="3">
    <source>
        <dbReference type="ARBA" id="ARBA00022692"/>
    </source>
</evidence>
<dbReference type="PANTHER" id="PTHR11403:SF10">
    <property type="entry name" value="CYTOCHROME C OXIDASE"/>
    <property type="match status" value="1"/>
</dbReference>
<dbReference type="InterPro" id="IPR035973">
    <property type="entry name" value="Cyt_c_oxidase_su3-like_sf"/>
</dbReference>
<evidence type="ECO:0000256" key="2">
    <source>
        <dbReference type="ARBA" id="ARBA00010581"/>
    </source>
</evidence>
<sequence length="192" mass="21771">MTDYTEVPHEVKLTRSKKQMMYFAIASMVMMFAGLTSGYLVSRPRKDWVEIELPQEFYYSTGIIILSSIALWLAKRSIKAGNNKGAVILTVATFVLGSVFVYMQFAGFETLYNLKHYFTGRGSSVSASFIYIIVFAHLVHIVAGLISLMVITFNAIKGKYNSQNYLGFELGAIFWHFVDILWVLLLVFFLLA</sequence>
<keyword evidence="9" id="KW-0560">Oxidoreductase</keyword>
<dbReference type="RefSeq" id="WP_042277018.1">
    <property type="nucleotide sequence ID" value="NZ_BBML01000001.1"/>
</dbReference>
<dbReference type="PROSITE" id="PS50253">
    <property type="entry name" value="COX3"/>
    <property type="match status" value="1"/>
</dbReference>
<keyword evidence="5 7" id="KW-0472">Membrane</keyword>
<evidence type="ECO:0000256" key="4">
    <source>
        <dbReference type="ARBA" id="ARBA00022989"/>
    </source>
</evidence>
<dbReference type="GO" id="GO:0016491">
    <property type="term" value="F:oxidoreductase activity"/>
    <property type="evidence" value="ECO:0007669"/>
    <property type="project" value="UniProtKB-KW"/>
</dbReference>
<feature type="domain" description="Heme-copper oxidase subunit III family profile" evidence="8">
    <location>
        <begin position="1"/>
        <end position="192"/>
    </location>
</feature>
<dbReference type="eggNOG" id="COG1845">
    <property type="taxonomic scope" value="Bacteria"/>
</dbReference>
<gene>
    <name evidence="9" type="ORF">JCM19294_2851</name>
</gene>
<evidence type="ECO:0000259" key="8">
    <source>
        <dbReference type="PROSITE" id="PS50253"/>
    </source>
</evidence>
<dbReference type="GO" id="GO:0019646">
    <property type="term" value="P:aerobic electron transport chain"/>
    <property type="evidence" value="ECO:0007669"/>
    <property type="project" value="InterPro"/>
</dbReference>
<dbReference type="GO" id="GO:0004129">
    <property type="term" value="F:cytochrome-c oxidase activity"/>
    <property type="evidence" value="ECO:0007669"/>
    <property type="project" value="InterPro"/>
</dbReference>
<evidence type="ECO:0000313" key="10">
    <source>
        <dbReference type="Proteomes" id="UP000029221"/>
    </source>
</evidence>
<evidence type="ECO:0000256" key="5">
    <source>
        <dbReference type="ARBA" id="ARBA00023136"/>
    </source>
</evidence>
<dbReference type="InterPro" id="IPR013833">
    <property type="entry name" value="Cyt_c_oxidase_su3_a-hlx"/>
</dbReference>
<dbReference type="SUPFAM" id="SSF81452">
    <property type="entry name" value="Cytochrome c oxidase subunit III-like"/>
    <property type="match status" value="1"/>
</dbReference>
<evidence type="ECO:0000256" key="7">
    <source>
        <dbReference type="SAM" id="Phobius"/>
    </source>
</evidence>
<organism evidence="9 10">
    <name type="scientific">Nonlabens tegetincola</name>
    <dbReference type="NCBI Taxonomy" id="323273"/>
    <lineage>
        <taxon>Bacteria</taxon>
        <taxon>Pseudomonadati</taxon>
        <taxon>Bacteroidota</taxon>
        <taxon>Flavobacteriia</taxon>
        <taxon>Flavobacteriales</taxon>
        <taxon>Flavobacteriaceae</taxon>
        <taxon>Nonlabens</taxon>
    </lineage>
</organism>
<dbReference type="AlphaFoldDB" id="A0A090PYZ9"/>